<name>A0A7D4PZ43_9MICO</name>
<dbReference type="Gene3D" id="3.40.50.300">
    <property type="entry name" value="P-loop containing nucleotide triphosphate hydrolases"/>
    <property type="match status" value="1"/>
</dbReference>
<proteinExistence type="inferred from homology"/>
<reference evidence="14 15" key="1">
    <citation type="submission" date="2020-05" db="EMBL/GenBank/DDBJ databases">
        <title>Aquirufa sp. strain 15G-AUS-rot a new Aquirufa species.</title>
        <authorList>
            <person name="Pitt A."/>
            <person name="Hahn M.W."/>
        </authorList>
    </citation>
    <scope>NUCLEOTIDE SEQUENCE [LARGE SCALE GENOMIC DNA]</scope>
    <source>
        <strain evidence="14 15">15G-AUS-rot</strain>
    </source>
</reference>
<organism evidence="14 15">
    <name type="scientific">Aquiluna borgnonia</name>
    <dbReference type="NCBI Taxonomy" id="2499157"/>
    <lineage>
        <taxon>Bacteria</taxon>
        <taxon>Bacillati</taxon>
        <taxon>Actinomycetota</taxon>
        <taxon>Actinomycetes</taxon>
        <taxon>Micrococcales</taxon>
        <taxon>Microbacteriaceae</taxon>
        <taxon>Luna cluster</taxon>
        <taxon>Luna-1 subcluster</taxon>
        <taxon>Aquiluna</taxon>
    </lineage>
</organism>
<comment type="function">
    <text evidence="2 10 12">Catalyzes the transfer of a dimethylallyl group onto the adenine at position 37 in tRNAs that read codons beginning with uridine, leading to the formation of N6-(dimethylallyl)adenosine (i(6)A).</text>
</comment>
<evidence type="ECO:0000256" key="6">
    <source>
        <dbReference type="ARBA" id="ARBA00022741"/>
    </source>
</evidence>
<dbReference type="KEGG" id="aqg:HRU87_04525"/>
<dbReference type="SUPFAM" id="SSF52540">
    <property type="entry name" value="P-loop containing nucleoside triphosphate hydrolases"/>
    <property type="match status" value="1"/>
</dbReference>
<evidence type="ECO:0000256" key="11">
    <source>
        <dbReference type="RuleBase" id="RU003783"/>
    </source>
</evidence>
<feature type="binding site" evidence="10">
    <location>
        <begin position="42"/>
        <end position="47"/>
    </location>
    <ligand>
        <name>substrate</name>
    </ligand>
</feature>
<keyword evidence="7 10" id="KW-0067">ATP-binding</keyword>
<evidence type="ECO:0000256" key="10">
    <source>
        <dbReference type="HAMAP-Rule" id="MF_00185"/>
    </source>
</evidence>
<dbReference type="AlphaFoldDB" id="A0A7D4PZ43"/>
<evidence type="ECO:0000256" key="3">
    <source>
        <dbReference type="ARBA" id="ARBA00005842"/>
    </source>
</evidence>
<protein>
    <recommendedName>
        <fullName evidence="10">tRNA dimethylallyltransferase</fullName>
        <ecNumber evidence="10">2.5.1.75</ecNumber>
    </recommendedName>
    <alternativeName>
        <fullName evidence="10">Dimethylallyl diphosphate:tRNA dimethylallyltransferase</fullName>
        <shortName evidence="10">DMAPP:tRNA dimethylallyltransferase</shortName>
        <shortName evidence="10">DMATase</shortName>
    </alternativeName>
    <alternativeName>
        <fullName evidence="10">Isopentenyl-diphosphate:tRNA isopentenyltransferase</fullName>
        <shortName evidence="10">IPP transferase</shortName>
        <shortName evidence="10">IPPT</shortName>
        <shortName evidence="10">IPTase</shortName>
    </alternativeName>
</protein>
<feature type="binding site" evidence="10">
    <location>
        <begin position="40"/>
        <end position="47"/>
    </location>
    <ligand>
        <name>ATP</name>
        <dbReference type="ChEBI" id="CHEBI:30616"/>
    </ligand>
</feature>
<evidence type="ECO:0000256" key="13">
    <source>
        <dbReference type="RuleBase" id="RU003785"/>
    </source>
</evidence>
<dbReference type="InterPro" id="IPR018022">
    <property type="entry name" value="IPT"/>
</dbReference>
<comment type="cofactor">
    <cofactor evidence="1 10">
        <name>Mg(2+)</name>
        <dbReference type="ChEBI" id="CHEBI:18420"/>
    </cofactor>
</comment>
<dbReference type="InterPro" id="IPR027417">
    <property type="entry name" value="P-loop_NTPase"/>
</dbReference>
<dbReference type="EC" id="2.5.1.75" evidence="10"/>
<dbReference type="HAMAP" id="MF_00185">
    <property type="entry name" value="IPP_trans"/>
    <property type="match status" value="1"/>
</dbReference>
<evidence type="ECO:0000256" key="5">
    <source>
        <dbReference type="ARBA" id="ARBA00022694"/>
    </source>
</evidence>
<evidence type="ECO:0000256" key="4">
    <source>
        <dbReference type="ARBA" id="ARBA00022679"/>
    </source>
</evidence>
<evidence type="ECO:0000256" key="9">
    <source>
        <dbReference type="ARBA" id="ARBA00049563"/>
    </source>
</evidence>
<dbReference type="EMBL" id="CP054056">
    <property type="protein sequence ID" value="QKJ25445.1"/>
    <property type="molecule type" value="Genomic_DNA"/>
</dbReference>
<dbReference type="GO" id="GO:0006400">
    <property type="term" value="P:tRNA modification"/>
    <property type="evidence" value="ECO:0007669"/>
    <property type="project" value="TreeGrafter"/>
</dbReference>
<comment type="subunit">
    <text evidence="10">Monomer.</text>
</comment>
<dbReference type="Pfam" id="PF01715">
    <property type="entry name" value="IPPT"/>
    <property type="match status" value="1"/>
</dbReference>
<evidence type="ECO:0000256" key="12">
    <source>
        <dbReference type="RuleBase" id="RU003784"/>
    </source>
</evidence>
<keyword evidence="4 10" id="KW-0808">Transferase</keyword>
<dbReference type="GO" id="GO:0052381">
    <property type="term" value="F:tRNA dimethylallyltransferase activity"/>
    <property type="evidence" value="ECO:0007669"/>
    <property type="project" value="UniProtKB-UniRule"/>
</dbReference>
<evidence type="ECO:0000256" key="2">
    <source>
        <dbReference type="ARBA" id="ARBA00003213"/>
    </source>
</evidence>
<sequence>MLTTVGNWRVAGCPHLVLGRSPWVFKSGRRVLSKVLAIVGPTASGKSQLALDLASELGKIGGPVEIINGDAMQLYKGMDIGTAKLPEVARQQFPHHLFDVLSPSDEMSALQYQEIARSKVLEIQARGNIAVFVGGSMFYISAALDGLDFSPTDPDLRARLEAECELVGALAMHTRLGMLDPVTAAKIPSQNKRRVIRALEVIEITGNPYPSTLPEQAFWVPTIEIGISVERDVLKQRIGKRVHQMWEEGLVDEVSGLLATTPLSRTAKRAIGYDQAIRQLMGELSQDQAIEGTIALTNRYARRQMSWFRRDRRIHWLDDGPGLVDRALQVIRLSV</sequence>
<dbReference type="InterPro" id="IPR039657">
    <property type="entry name" value="Dimethylallyltransferase"/>
</dbReference>
<dbReference type="Gene3D" id="1.10.20.140">
    <property type="match status" value="1"/>
</dbReference>
<dbReference type="NCBIfam" id="TIGR00174">
    <property type="entry name" value="miaA"/>
    <property type="match status" value="1"/>
</dbReference>
<comment type="similarity">
    <text evidence="3 10 13">Belongs to the IPP transferase family.</text>
</comment>
<dbReference type="PANTHER" id="PTHR11088">
    <property type="entry name" value="TRNA DIMETHYLALLYLTRANSFERASE"/>
    <property type="match status" value="1"/>
</dbReference>
<feature type="site" description="Interaction with substrate tRNA" evidence="10">
    <location>
        <position position="136"/>
    </location>
</feature>
<accession>A0A7D4PZ43</accession>
<evidence type="ECO:0000256" key="1">
    <source>
        <dbReference type="ARBA" id="ARBA00001946"/>
    </source>
</evidence>
<dbReference type="GO" id="GO:0005524">
    <property type="term" value="F:ATP binding"/>
    <property type="evidence" value="ECO:0007669"/>
    <property type="project" value="UniProtKB-UniRule"/>
</dbReference>
<comment type="catalytic activity">
    <reaction evidence="9 10 11">
        <text>adenosine(37) in tRNA + dimethylallyl diphosphate = N(6)-dimethylallyladenosine(37) in tRNA + diphosphate</text>
        <dbReference type="Rhea" id="RHEA:26482"/>
        <dbReference type="Rhea" id="RHEA-COMP:10162"/>
        <dbReference type="Rhea" id="RHEA-COMP:10375"/>
        <dbReference type="ChEBI" id="CHEBI:33019"/>
        <dbReference type="ChEBI" id="CHEBI:57623"/>
        <dbReference type="ChEBI" id="CHEBI:74411"/>
        <dbReference type="ChEBI" id="CHEBI:74415"/>
        <dbReference type="EC" id="2.5.1.75"/>
    </reaction>
</comment>
<keyword evidence="15" id="KW-1185">Reference proteome</keyword>
<comment type="caution">
    <text evidence="10">Lacks conserved residue(s) required for the propagation of feature annotation.</text>
</comment>
<evidence type="ECO:0000256" key="8">
    <source>
        <dbReference type="ARBA" id="ARBA00022842"/>
    </source>
</evidence>
<evidence type="ECO:0000256" key="7">
    <source>
        <dbReference type="ARBA" id="ARBA00022840"/>
    </source>
</evidence>
<keyword evidence="6 10" id="KW-0547">Nucleotide-binding</keyword>
<evidence type="ECO:0000313" key="15">
    <source>
        <dbReference type="Proteomes" id="UP000501003"/>
    </source>
</evidence>
<keyword evidence="8 10" id="KW-0460">Magnesium</keyword>
<dbReference type="Proteomes" id="UP000501003">
    <property type="component" value="Chromosome"/>
</dbReference>
<evidence type="ECO:0000313" key="14">
    <source>
        <dbReference type="EMBL" id="QKJ25445.1"/>
    </source>
</evidence>
<dbReference type="PANTHER" id="PTHR11088:SF60">
    <property type="entry name" value="TRNA DIMETHYLALLYLTRANSFERASE"/>
    <property type="match status" value="1"/>
</dbReference>
<feature type="site" description="Interaction with substrate tRNA" evidence="10">
    <location>
        <position position="157"/>
    </location>
</feature>
<keyword evidence="5 10" id="KW-0819">tRNA processing</keyword>
<gene>
    <name evidence="10 14" type="primary">miaA</name>
    <name evidence="14" type="ORF">HRU87_04525</name>
</gene>